<feature type="compositionally biased region" description="Polar residues" evidence="1">
    <location>
        <begin position="77"/>
        <end position="87"/>
    </location>
</feature>
<feature type="compositionally biased region" description="Basic and acidic residues" evidence="1">
    <location>
        <begin position="91"/>
        <end position="103"/>
    </location>
</feature>
<sequence length="118" mass="11348">MLACSTGPLGSAVSTGARARDSEAVDASTSWGASSKAGGTDGTDDDPVSLSVPTVNGSAAGCTDTGSSTIGDGPTAISASTGVSSMVASVERGDDESKGREDGTCWVVISSDANAEVA</sequence>
<proteinExistence type="predicted"/>
<accession>A0A9P6DRT9</accession>
<comment type="caution">
    <text evidence="2">The sequence shown here is derived from an EMBL/GenBank/DDBJ whole genome shotgun (WGS) entry which is preliminary data.</text>
</comment>
<protein>
    <submittedName>
        <fullName evidence="2">Uncharacterized protein</fullName>
    </submittedName>
</protein>
<feature type="region of interest" description="Disordered" evidence="1">
    <location>
        <begin position="1"/>
        <end position="104"/>
    </location>
</feature>
<dbReference type="EMBL" id="MU128985">
    <property type="protein sequence ID" value="KAF9512556.1"/>
    <property type="molecule type" value="Genomic_DNA"/>
</dbReference>
<reference evidence="2" key="1">
    <citation type="journal article" date="2020" name="Nat. Commun.">
        <title>Large-scale genome sequencing of mycorrhizal fungi provides insights into the early evolution of symbiotic traits.</title>
        <authorList>
            <person name="Miyauchi S."/>
            <person name="Kiss E."/>
            <person name="Kuo A."/>
            <person name="Drula E."/>
            <person name="Kohler A."/>
            <person name="Sanchez-Garcia M."/>
            <person name="Morin E."/>
            <person name="Andreopoulos B."/>
            <person name="Barry K.W."/>
            <person name="Bonito G."/>
            <person name="Buee M."/>
            <person name="Carver A."/>
            <person name="Chen C."/>
            <person name="Cichocki N."/>
            <person name="Clum A."/>
            <person name="Culley D."/>
            <person name="Crous P.W."/>
            <person name="Fauchery L."/>
            <person name="Girlanda M."/>
            <person name="Hayes R.D."/>
            <person name="Keri Z."/>
            <person name="LaButti K."/>
            <person name="Lipzen A."/>
            <person name="Lombard V."/>
            <person name="Magnuson J."/>
            <person name="Maillard F."/>
            <person name="Murat C."/>
            <person name="Nolan M."/>
            <person name="Ohm R.A."/>
            <person name="Pangilinan J."/>
            <person name="Pereira M.F."/>
            <person name="Perotto S."/>
            <person name="Peter M."/>
            <person name="Pfister S."/>
            <person name="Riley R."/>
            <person name="Sitrit Y."/>
            <person name="Stielow J.B."/>
            <person name="Szollosi G."/>
            <person name="Zifcakova L."/>
            <person name="Stursova M."/>
            <person name="Spatafora J.W."/>
            <person name="Tedersoo L."/>
            <person name="Vaario L.M."/>
            <person name="Yamada A."/>
            <person name="Yan M."/>
            <person name="Wang P."/>
            <person name="Xu J."/>
            <person name="Bruns T."/>
            <person name="Baldrian P."/>
            <person name="Vilgalys R."/>
            <person name="Dunand C."/>
            <person name="Henrissat B."/>
            <person name="Grigoriev I.V."/>
            <person name="Hibbett D."/>
            <person name="Nagy L.G."/>
            <person name="Martin F.M."/>
        </authorList>
    </citation>
    <scope>NUCLEOTIDE SEQUENCE</scope>
    <source>
        <strain evidence="2">UP504</strain>
    </source>
</reference>
<gene>
    <name evidence="2" type="ORF">BS47DRAFT_1055920</name>
</gene>
<evidence type="ECO:0000313" key="3">
    <source>
        <dbReference type="Proteomes" id="UP000886523"/>
    </source>
</evidence>
<organism evidence="2 3">
    <name type="scientific">Hydnum rufescens UP504</name>
    <dbReference type="NCBI Taxonomy" id="1448309"/>
    <lineage>
        <taxon>Eukaryota</taxon>
        <taxon>Fungi</taxon>
        <taxon>Dikarya</taxon>
        <taxon>Basidiomycota</taxon>
        <taxon>Agaricomycotina</taxon>
        <taxon>Agaricomycetes</taxon>
        <taxon>Cantharellales</taxon>
        <taxon>Hydnaceae</taxon>
        <taxon>Hydnum</taxon>
    </lineage>
</organism>
<dbReference type="Proteomes" id="UP000886523">
    <property type="component" value="Unassembled WGS sequence"/>
</dbReference>
<dbReference type="AlphaFoldDB" id="A0A9P6DRT9"/>
<keyword evidence="3" id="KW-1185">Reference proteome</keyword>
<evidence type="ECO:0000256" key="1">
    <source>
        <dbReference type="SAM" id="MobiDB-lite"/>
    </source>
</evidence>
<name>A0A9P6DRT9_9AGAM</name>
<evidence type="ECO:0000313" key="2">
    <source>
        <dbReference type="EMBL" id="KAF9512556.1"/>
    </source>
</evidence>